<name>A0A8S9WXE1_APOLU</name>
<organism evidence="1 2">
    <name type="scientific">Apolygus lucorum</name>
    <name type="common">Small green plant bug</name>
    <name type="synonym">Lygocoris lucorum</name>
    <dbReference type="NCBI Taxonomy" id="248454"/>
    <lineage>
        <taxon>Eukaryota</taxon>
        <taxon>Metazoa</taxon>
        <taxon>Ecdysozoa</taxon>
        <taxon>Arthropoda</taxon>
        <taxon>Hexapoda</taxon>
        <taxon>Insecta</taxon>
        <taxon>Pterygota</taxon>
        <taxon>Neoptera</taxon>
        <taxon>Paraneoptera</taxon>
        <taxon>Hemiptera</taxon>
        <taxon>Heteroptera</taxon>
        <taxon>Panheteroptera</taxon>
        <taxon>Cimicomorpha</taxon>
        <taxon>Miridae</taxon>
        <taxon>Mirini</taxon>
        <taxon>Apolygus</taxon>
    </lineage>
</organism>
<evidence type="ECO:0000313" key="1">
    <source>
        <dbReference type="EMBL" id="KAF6201600.1"/>
    </source>
</evidence>
<proteinExistence type="predicted"/>
<evidence type="ECO:0000313" key="2">
    <source>
        <dbReference type="Proteomes" id="UP000466442"/>
    </source>
</evidence>
<accession>A0A8S9WXE1</accession>
<protein>
    <submittedName>
        <fullName evidence="1">Uncharacterized protein</fullName>
    </submittedName>
</protein>
<dbReference type="Proteomes" id="UP000466442">
    <property type="component" value="Linkage Group LG12"/>
</dbReference>
<reference evidence="1" key="1">
    <citation type="journal article" date="2021" name="Mol. Ecol. Resour.">
        <title>Apolygus lucorum genome provides insights into omnivorousness and mesophyll feeding.</title>
        <authorList>
            <person name="Liu Y."/>
            <person name="Liu H."/>
            <person name="Wang H."/>
            <person name="Huang T."/>
            <person name="Liu B."/>
            <person name="Yang B."/>
            <person name="Yin L."/>
            <person name="Li B."/>
            <person name="Zhang Y."/>
            <person name="Zhang S."/>
            <person name="Jiang F."/>
            <person name="Zhang X."/>
            <person name="Ren Y."/>
            <person name="Wang B."/>
            <person name="Wang S."/>
            <person name="Lu Y."/>
            <person name="Wu K."/>
            <person name="Fan W."/>
            <person name="Wang G."/>
        </authorList>
    </citation>
    <scope>NUCLEOTIDE SEQUENCE</scope>
    <source>
        <strain evidence="1">12Hb</strain>
    </source>
</reference>
<sequence length="180" mass="20359">MSLNTPSRLQDPVSKKGYSKMTSLRHECESLPKLSETGGSSFFKAMSLRLELGDRRLLLVETRRSFSFHWITCDSEGLDCKTDFSLAKAMVQCSSFQTDSSSAKTRVAENIDAKLFLKSEASLALLHRIQSLLREGEGYISESVRILPTISRWCDEGFHGRESVVTSFDCLKIKHHDYKL</sequence>
<dbReference type="EMBL" id="WIXP02000012">
    <property type="protein sequence ID" value="KAF6201600.1"/>
    <property type="molecule type" value="Genomic_DNA"/>
</dbReference>
<keyword evidence="2" id="KW-1185">Reference proteome</keyword>
<dbReference type="AlphaFoldDB" id="A0A8S9WXE1"/>
<gene>
    <name evidence="1" type="ORF">GE061_003992</name>
</gene>
<comment type="caution">
    <text evidence="1">The sequence shown here is derived from an EMBL/GenBank/DDBJ whole genome shotgun (WGS) entry which is preliminary data.</text>
</comment>